<name>A0A225UW87_9STRA</name>
<gene>
    <name evidence="2" type="ORF">PHMEG_00032135</name>
</gene>
<accession>A0A225UW87</accession>
<comment type="caution">
    <text evidence="2">The sequence shown here is derived from an EMBL/GenBank/DDBJ whole genome shotgun (WGS) entry which is preliminary data.</text>
</comment>
<dbReference type="AlphaFoldDB" id="A0A225UW87"/>
<dbReference type="OrthoDB" id="143637at2759"/>
<organism evidence="2 3">
    <name type="scientific">Phytophthora megakarya</name>
    <dbReference type="NCBI Taxonomy" id="4795"/>
    <lineage>
        <taxon>Eukaryota</taxon>
        <taxon>Sar</taxon>
        <taxon>Stramenopiles</taxon>
        <taxon>Oomycota</taxon>
        <taxon>Peronosporomycetes</taxon>
        <taxon>Peronosporales</taxon>
        <taxon>Peronosporaceae</taxon>
        <taxon>Phytophthora</taxon>
    </lineage>
</organism>
<sequence>MVSGLDEAYETSSHILIGDVDEYKEHKGRLCIESEQPIEEGGPAIASGLQRSVEVKAISAKRPGSCRGVALETDVKFAVEVVHDQVQKDPQVLSEDDKMAHLSPAEEVDAEMSERDGTVRNGGGSNSARSRDNVVKKMFTMCVIGDGGVQTKYITRKKRRKFLKIEPKSID</sequence>
<evidence type="ECO:0000313" key="2">
    <source>
        <dbReference type="EMBL" id="OWY97354.1"/>
    </source>
</evidence>
<evidence type="ECO:0000256" key="1">
    <source>
        <dbReference type="SAM" id="MobiDB-lite"/>
    </source>
</evidence>
<keyword evidence="3" id="KW-1185">Reference proteome</keyword>
<feature type="region of interest" description="Disordered" evidence="1">
    <location>
        <begin position="105"/>
        <end position="130"/>
    </location>
</feature>
<protein>
    <submittedName>
        <fullName evidence="2">Uncharacterized protein</fullName>
    </submittedName>
</protein>
<dbReference type="Proteomes" id="UP000198211">
    <property type="component" value="Unassembled WGS sequence"/>
</dbReference>
<dbReference type="EMBL" id="NBNE01010552">
    <property type="protein sequence ID" value="OWY97354.1"/>
    <property type="molecule type" value="Genomic_DNA"/>
</dbReference>
<reference evidence="3" key="1">
    <citation type="submission" date="2017-03" db="EMBL/GenBank/DDBJ databases">
        <title>Phytopthora megakarya and P. palmivora, two closely related causual agents of cacao black pod achieved similar genome size and gene model numbers by different mechanisms.</title>
        <authorList>
            <person name="Ali S."/>
            <person name="Shao J."/>
            <person name="Larry D.J."/>
            <person name="Kronmiller B."/>
            <person name="Shen D."/>
            <person name="Strem M.D."/>
            <person name="Melnick R.L."/>
            <person name="Guiltinan M.J."/>
            <person name="Tyler B.M."/>
            <person name="Meinhardt L.W."/>
            <person name="Bailey B.A."/>
        </authorList>
    </citation>
    <scope>NUCLEOTIDE SEQUENCE [LARGE SCALE GENOMIC DNA]</scope>
    <source>
        <strain evidence="3">zdho120</strain>
    </source>
</reference>
<evidence type="ECO:0000313" key="3">
    <source>
        <dbReference type="Proteomes" id="UP000198211"/>
    </source>
</evidence>
<proteinExistence type="predicted"/>